<reference evidence="1 2" key="1">
    <citation type="submission" date="2016-05" db="EMBL/GenBank/DDBJ databases">
        <title>Draft genome sequence of a porcine commensal Rothia nasimurium.</title>
        <authorList>
            <person name="Gaiser R.A."/>
            <person name="Van Baarlen P."/>
            <person name="Wells J.M."/>
        </authorList>
    </citation>
    <scope>NUCLEOTIDE SEQUENCE [LARGE SCALE GENOMIC DNA]</scope>
    <source>
        <strain evidence="1 2">PT-32</strain>
    </source>
</reference>
<sequence length="395" mass="43855">MKRLVTDLERQARIGVRHALARTARVASPEEATRAVVCLHATDPPSVHLSCWARIDEVSVDDVERALYETRSLVRQQSMRETIFVFPRDLVPAVWGSAAARIAMVYRKRFIKDLQRWGSVPEGEGAARLASAERAVLGHLADGVARSSAQVREEVPEASGFLVQAPDKAWGGKQAIAPKVLTQLSLDGVVARAGNAGVWYTSRPTWTTTKAWWGHDVPEALEAREGYAELVHRWLWSYGPGTVEDIAWWLGNTKTTVRTALDDLNAVPVSLEDGRVGWLRQDDVEPVTSPEPWVALLPLLDPTVMGWKERDFFLGKHGPQLFDSAGNAGTTVWVDGRVVGVWVQDGDGVVQVRLLEHVDPAIHQVLHAEARRLTEWLDGQRVFTVYPSPAMQRPD</sequence>
<dbReference type="PANTHER" id="PTHR38479">
    <property type="entry name" value="LMO0824 PROTEIN"/>
    <property type="match status" value="1"/>
</dbReference>
<dbReference type="Pfam" id="PF06224">
    <property type="entry name" value="AlkZ-like"/>
    <property type="match status" value="1"/>
</dbReference>
<dbReference type="Proteomes" id="UP000192359">
    <property type="component" value="Unassembled WGS sequence"/>
</dbReference>
<dbReference type="OrthoDB" id="9148135at2"/>
<comment type="caution">
    <text evidence="1">The sequence shown here is derived from an EMBL/GenBank/DDBJ whole genome shotgun (WGS) entry which is preliminary data.</text>
</comment>
<accession>A0A1Y1RRU7</accession>
<evidence type="ECO:0000313" key="2">
    <source>
        <dbReference type="Proteomes" id="UP000192359"/>
    </source>
</evidence>
<dbReference type="EMBL" id="LXWF01000011">
    <property type="protein sequence ID" value="ORC22110.1"/>
    <property type="molecule type" value="Genomic_DNA"/>
</dbReference>
<evidence type="ECO:0008006" key="3">
    <source>
        <dbReference type="Google" id="ProtNLM"/>
    </source>
</evidence>
<organism evidence="1 2">
    <name type="scientific">Rothia nasimurium</name>
    <dbReference type="NCBI Taxonomy" id="85336"/>
    <lineage>
        <taxon>Bacteria</taxon>
        <taxon>Bacillati</taxon>
        <taxon>Actinomycetota</taxon>
        <taxon>Actinomycetes</taxon>
        <taxon>Micrococcales</taxon>
        <taxon>Micrococcaceae</taxon>
        <taxon>Rothia</taxon>
    </lineage>
</organism>
<dbReference type="RefSeq" id="WP_083091165.1">
    <property type="nucleotide sequence ID" value="NZ_LXWF01000011.1"/>
</dbReference>
<dbReference type="PANTHER" id="PTHR38479:SF2">
    <property type="entry name" value="WINGED HELIX DNA-BINDING DOMAIN-CONTAINING PROTEIN"/>
    <property type="match status" value="1"/>
</dbReference>
<protein>
    <recommendedName>
        <fullName evidence="3">Winged helix DNA-binding domain-containing protein</fullName>
    </recommendedName>
</protein>
<gene>
    <name evidence="1" type="ORF">A7979_00955</name>
</gene>
<proteinExistence type="predicted"/>
<evidence type="ECO:0000313" key="1">
    <source>
        <dbReference type="EMBL" id="ORC22110.1"/>
    </source>
</evidence>
<dbReference type="AlphaFoldDB" id="A0A1Y1RRU7"/>
<dbReference type="InterPro" id="IPR009351">
    <property type="entry name" value="AlkZ-like"/>
</dbReference>
<name>A0A1Y1RRU7_9MICC</name>
<keyword evidence="2" id="KW-1185">Reference proteome</keyword>